<dbReference type="EMBL" id="FOSD01000006">
    <property type="protein sequence ID" value="SFK33451.1"/>
    <property type="molecule type" value="Genomic_DNA"/>
</dbReference>
<dbReference type="RefSeq" id="WP_091003889.1">
    <property type="nucleotide sequence ID" value="NZ_FOSD01000006.1"/>
</dbReference>
<accession>A0A1I3YQA2</accession>
<evidence type="ECO:0000256" key="1">
    <source>
        <dbReference type="SAM" id="SignalP"/>
    </source>
</evidence>
<dbReference type="Pfam" id="PF04069">
    <property type="entry name" value="OpuAC"/>
    <property type="match status" value="1"/>
</dbReference>
<organism evidence="3 4">
    <name type="scientific">Candidatus Pantoea symbiotica</name>
    <dbReference type="NCBI Taxonomy" id="1884370"/>
    <lineage>
        <taxon>Bacteria</taxon>
        <taxon>Pseudomonadati</taxon>
        <taxon>Pseudomonadota</taxon>
        <taxon>Gammaproteobacteria</taxon>
        <taxon>Enterobacterales</taxon>
        <taxon>Erwiniaceae</taxon>
        <taxon>Pantoea</taxon>
    </lineage>
</organism>
<proteinExistence type="predicted"/>
<feature type="domain" description="ABC-type glycine betaine transport system substrate-binding" evidence="2">
    <location>
        <begin position="39"/>
        <end position="314"/>
    </location>
</feature>
<keyword evidence="4" id="KW-1185">Reference proteome</keyword>
<evidence type="ECO:0000313" key="3">
    <source>
        <dbReference type="EMBL" id="SFK33451.1"/>
    </source>
</evidence>
<gene>
    <name evidence="3" type="ORF">SAMN05518863_106154</name>
</gene>
<evidence type="ECO:0000259" key="2">
    <source>
        <dbReference type="Pfam" id="PF04069"/>
    </source>
</evidence>
<comment type="caution">
    <text evidence="3">The sequence shown here is derived from an EMBL/GenBank/DDBJ whole genome shotgun (WGS) entry which is preliminary data.</text>
</comment>
<dbReference type="Gene3D" id="3.40.190.100">
    <property type="entry name" value="Glycine betaine-binding periplasmic protein, domain 2"/>
    <property type="match status" value="1"/>
</dbReference>
<dbReference type="Proteomes" id="UP000198841">
    <property type="component" value="Unassembled WGS sequence"/>
</dbReference>
<dbReference type="CDD" id="cd13638">
    <property type="entry name" value="PBP2_EcProx_like"/>
    <property type="match status" value="1"/>
</dbReference>
<dbReference type="NCBIfam" id="NF008334">
    <property type="entry name" value="PRK11119.1"/>
    <property type="match status" value="1"/>
</dbReference>
<dbReference type="SUPFAM" id="SSF53850">
    <property type="entry name" value="Periplasmic binding protein-like II"/>
    <property type="match status" value="1"/>
</dbReference>
<reference evidence="3 4" key="1">
    <citation type="submission" date="2016-10" db="EMBL/GenBank/DDBJ databases">
        <authorList>
            <person name="Varghese N."/>
            <person name="Submissions S."/>
        </authorList>
    </citation>
    <scope>NUCLEOTIDE SEQUENCE [LARGE SCALE GENOMIC DNA]</scope>
    <source>
        <strain evidence="3 4">YR512</strain>
    </source>
</reference>
<dbReference type="InterPro" id="IPR007210">
    <property type="entry name" value="ABC_Gly_betaine_transp_sub-bd"/>
</dbReference>
<feature type="signal peptide" evidence="1">
    <location>
        <begin position="1"/>
        <end position="23"/>
    </location>
</feature>
<evidence type="ECO:0000313" key="4">
    <source>
        <dbReference type="Proteomes" id="UP000198841"/>
    </source>
</evidence>
<keyword evidence="1" id="KW-0732">Signal</keyword>
<name>A0A1I3YQA2_9GAMM</name>
<sequence>MILTKKLLVLSLAVTAVSHVAVAETLPGSGISVFPVQSTLPEESFQTELINKALEKLGYNVKATEEVDYNVAYTAIASGDATFMAVNWEPLQHDMYNAAGGDSKFYRAGTYISGAAQGYLIDKKTADKYQITDISQLSDPKIAKLFDANDDGKADLAGCNPGWVCGQVINAQLKAYGLSKTVQQNQGNYSAIIADTMTRYKSGKPVLYFTWTPYWVSDELKPGRDVIWLTVPFSATPGSQKNEDTALPNGKNYGFKANNEHVVANREWAEKNPAAAKLFSIVKLPLADVNAQNQRMHTGESSSADIERHVNGWIHAHQSLFDGWIKEATAAANPRH</sequence>
<dbReference type="Gene3D" id="3.40.190.10">
    <property type="entry name" value="Periplasmic binding protein-like II"/>
    <property type="match status" value="1"/>
</dbReference>
<feature type="chain" id="PRO_5045823389" evidence="1">
    <location>
        <begin position="24"/>
        <end position="336"/>
    </location>
</feature>
<protein>
    <submittedName>
        <fullName evidence="3">Glycine betaine/proline transport system substrate-binding protein</fullName>
    </submittedName>
</protein>